<evidence type="ECO:0000256" key="9">
    <source>
        <dbReference type="RuleBase" id="RU364072"/>
    </source>
</evidence>
<evidence type="ECO:0000256" key="3">
    <source>
        <dbReference type="ARBA" id="ARBA00017562"/>
    </source>
</evidence>
<proteinExistence type="predicted"/>
<feature type="region of interest" description="Disordered" evidence="10">
    <location>
        <begin position="62"/>
        <end position="102"/>
    </location>
</feature>
<dbReference type="Proteomes" id="UP001156691">
    <property type="component" value="Unassembled WGS sequence"/>
</dbReference>
<dbReference type="InterPro" id="IPR001882">
    <property type="entry name" value="Biotin_BS"/>
</dbReference>
<evidence type="ECO:0000256" key="8">
    <source>
        <dbReference type="ARBA" id="ARBA00023267"/>
    </source>
</evidence>
<dbReference type="PROSITE" id="PS50968">
    <property type="entry name" value="BIOTINYL_LIPOYL"/>
    <property type="match status" value="1"/>
</dbReference>
<comment type="function">
    <text evidence="1 9">This protein is a component of the acetyl coenzyme A carboxylase complex; first, biotin carboxylase catalyzes the carboxylation of the carrier protein and then the transcarboxylase transfers the carboxyl group to form malonyl-CoA.</text>
</comment>
<dbReference type="InterPro" id="IPR050709">
    <property type="entry name" value="Biotin_Carboxyl_Carrier/Decarb"/>
</dbReference>
<dbReference type="PANTHER" id="PTHR45266:SF3">
    <property type="entry name" value="OXALOACETATE DECARBOXYLASE ALPHA CHAIN"/>
    <property type="match status" value="1"/>
</dbReference>
<keyword evidence="8 9" id="KW-0092">Biotin</keyword>
<keyword evidence="5 9" id="KW-0276">Fatty acid metabolism</keyword>
<comment type="pathway">
    <text evidence="2 9">Lipid metabolism; fatty acid biosynthesis.</text>
</comment>
<accession>A0ABQ5W9A0</accession>
<dbReference type="NCBIfam" id="TIGR00531">
    <property type="entry name" value="BCCP"/>
    <property type="match status" value="1"/>
</dbReference>
<dbReference type="EMBL" id="BSNS01000021">
    <property type="protein sequence ID" value="GLQ56672.1"/>
    <property type="molecule type" value="Genomic_DNA"/>
</dbReference>
<dbReference type="PRINTS" id="PR01071">
    <property type="entry name" value="ACOABIOTINCC"/>
</dbReference>
<dbReference type="InterPro" id="IPR001249">
    <property type="entry name" value="AcCoA_biotinCC"/>
</dbReference>
<dbReference type="InterPro" id="IPR011053">
    <property type="entry name" value="Single_hybrid_motif"/>
</dbReference>
<evidence type="ECO:0000313" key="12">
    <source>
        <dbReference type="EMBL" id="GLQ56672.1"/>
    </source>
</evidence>
<evidence type="ECO:0000256" key="1">
    <source>
        <dbReference type="ARBA" id="ARBA00003761"/>
    </source>
</evidence>
<evidence type="ECO:0000256" key="4">
    <source>
        <dbReference type="ARBA" id="ARBA00022516"/>
    </source>
</evidence>
<feature type="domain" description="Lipoyl-binding" evidence="11">
    <location>
        <begin position="93"/>
        <end position="169"/>
    </location>
</feature>
<dbReference type="Gene3D" id="2.40.50.100">
    <property type="match status" value="1"/>
</dbReference>
<reference evidence="13" key="1">
    <citation type="journal article" date="2019" name="Int. J. Syst. Evol. Microbiol.">
        <title>The Global Catalogue of Microorganisms (GCM) 10K type strain sequencing project: providing services to taxonomists for standard genome sequencing and annotation.</title>
        <authorList>
            <consortium name="The Broad Institute Genomics Platform"/>
            <consortium name="The Broad Institute Genome Sequencing Center for Infectious Disease"/>
            <person name="Wu L."/>
            <person name="Ma J."/>
        </authorList>
    </citation>
    <scope>NUCLEOTIDE SEQUENCE [LARGE SCALE GENOMIC DNA]</scope>
    <source>
        <strain evidence="13">NBRC 112416</strain>
    </source>
</reference>
<protein>
    <recommendedName>
        <fullName evidence="3 9">Biotin carboxyl carrier protein of acetyl-CoA carboxylase</fullName>
    </recommendedName>
</protein>
<organism evidence="12 13">
    <name type="scientific">Devosia nitrariae</name>
    <dbReference type="NCBI Taxonomy" id="2071872"/>
    <lineage>
        <taxon>Bacteria</taxon>
        <taxon>Pseudomonadati</taxon>
        <taxon>Pseudomonadota</taxon>
        <taxon>Alphaproteobacteria</taxon>
        <taxon>Hyphomicrobiales</taxon>
        <taxon>Devosiaceae</taxon>
        <taxon>Devosia</taxon>
    </lineage>
</organism>
<keyword evidence="6 9" id="KW-0443">Lipid metabolism</keyword>
<evidence type="ECO:0000313" key="13">
    <source>
        <dbReference type="Proteomes" id="UP001156691"/>
    </source>
</evidence>
<keyword evidence="7 9" id="KW-0275">Fatty acid biosynthesis</keyword>
<sequence length="169" mass="18097">MKRETNKMTKASQVDQDLIRAIAELLNKENLAEIEIEQDDFRVRVTRSFAKETVTYAAPAPMPAAAPSSAPMAPAGSVAPASAPAAEDLNSHPGTLTSPMVGTAYRAPEPGKPPFVEVGTKVSEGQTVLIIEAMKTMNQIPAHRSGTITRILFEDAQPVEYGEPLVVIE</sequence>
<dbReference type="InterPro" id="IPR000089">
    <property type="entry name" value="Biotin_lipoyl"/>
</dbReference>
<evidence type="ECO:0000256" key="5">
    <source>
        <dbReference type="ARBA" id="ARBA00022832"/>
    </source>
</evidence>
<dbReference type="PANTHER" id="PTHR45266">
    <property type="entry name" value="OXALOACETATE DECARBOXYLASE ALPHA CHAIN"/>
    <property type="match status" value="1"/>
</dbReference>
<dbReference type="SUPFAM" id="SSF51230">
    <property type="entry name" value="Single hybrid motif"/>
    <property type="match status" value="1"/>
</dbReference>
<dbReference type="PROSITE" id="PS00188">
    <property type="entry name" value="BIOTIN"/>
    <property type="match status" value="1"/>
</dbReference>
<name>A0ABQ5W9A0_9HYPH</name>
<feature type="compositionally biased region" description="Low complexity" evidence="10">
    <location>
        <begin position="62"/>
        <end position="86"/>
    </location>
</feature>
<keyword evidence="13" id="KW-1185">Reference proteome</keyword>
<evidence type="ECO:0000256" key="2">
    <source>
        <dbReference type="ARBA" id="ARBA00005194"/>
    </source>
</evidence>
<evidence type="ECO:0000256" key="7">
    <source>
        <dbReference type="ARBA" id="ARBA00023160"/>
    </source>
</evidence>
<gene>
    <name evidence="12" type="primary">accB</name>
    <name evidence="12" type="ORF">GCM10010862_39310</name>
</gene>
<keyword evidence="4 9" id="KW-0444">Lipid biosynthesis</keyword>
<evidence type="ECO:0000256" key="10">
    <source>
        <dbReference type="SAM" id="MobiDB-lite"/>
    </source>
</evidence>
<dbReference type="Pfam" id="PF00364">
    <property type="entry name" value="Biotin_lipoyl"/>
    <property type="match status" value="1"/>
</dbReference>
<evidence type="ECO:0000256" key="6">
    <source>
        <dbReference type="ARBA" id="ARBA00023098"/>
    </source>
</evidence>
<evidence type="ECO:0000259" key="11">
    <source>
        <dbReference type="PROSITE" id="PS50968"/>
    </source>
</evidence>
<dbReference type="CDD" id="cd06850">
    <property type="entry name" value="biotinyl_domain"/>
    <property type="match status" value="1"/>
</dbReference>
<comment type="caution">
    <text evidence="12">The sequence shown here is derived from an EMBL/GenBank/DDBJ whole genome shotgun (WGS) entry which is preliminary data.</text>
</comment>